<reference evidence="13 14" key="1">
    <citation type="submission" date="2019-05" db="EMBL/GenBank/DDBJ databases">
        <title>Pseudorhodobacter turbinis sp. nov., isolated from the gut of the Korean turban shell.</title>
        <authorList>
            <person name="Jeong Y.-S."/>
            <person name="Kang W.-R."/>
            <person name="Bae J.-W."/>
        </authorList>
    </citation>
    <scope>NUCLEOTIDE SEQUENCE [LARGE SCALE GENOMIC DNA]</scope>
    <source>
        <strain evidence="13 14">S12M18</strain>
    </source>
</reference>
<dbReference type="GO" id="GO:0016757">
    <property type="term" value="F:glycosyltransferase activity"/>
    <property type="evidence" value="ECO:0007669"/>
    <property type="project" value="UniProtKB-KW"/>
</dbReference>
<dbReference type="PANTHER" id="PTHR30582">
    <property type="entry name" value="L,D-TRANSPEPTIDASE"/>
    <property type="match status" value="1"/>
</dbReference>
<evidence type="ECO:0000256" key="10">
    <source>
        <dbReference type="SAM" id="MobiDB-lite"/>
    </source>
</evidence>
<keyword evidence="14" id="KW-1185">Reference proteome</keyword>
<feature type="domain" description="L,D-TPase catalytic" evidence="12">
    <location>
        <begin position="87"/>
        <end position="223"/>
    </location>
</feature>
<evidence type="ECO:0000256" key="3">
    <source>
        <dbReference type="ARBA" id="ARBA00022676"/>
    </source>
</evidence>
<keyword evidence="5" id="KW-0378">Hydrolase</keyword>
<dbReference type="InterPro" id="IPR038063">
    <property type="entry name" value="Transpep_catalytic_dom"/>
</dbReference>
<evidence type="ECO:0000256" key="9">
    <source>
        <dbReference type="PROSITE-ProRule" id="PRU01373"/>
    </source>
</evidence>
<dbReference type="Proteomes" id="UP000298631">
    <property type="component" value="Chromosome"/>
</dbReference>
<keyword evidence="11" id="KW-0732">Signal</keyword>
<keyword evidence="4" id="KW-0808">Transferase</keyword>
<comment type="pathway">
    <text evidence="1 9">Cell wall biogenesis; peptidoglycan biosynthesis.</text>
</comment>
<keyword evidence="8 9" id="KW-0961">Cell wall biogenesis/degradation</keyword>
<dbReference type="FunFam" id="2.40.440.10:FF:000002">
    <property type="entry name" value="L,D-transpeptidase ErfK/SrfK"/>
    <property type="match status" value="1"/>
</dbReference>
<dbReference type="InterPro" id="IPR005490">
    <property type="entry name" value="LD_TPept_cat_dom"/>
</dbReference>
<dbReference type="OrthoDB" id="9795305at2"/>
<sequence length="309" mass="33591">MRGTGFSLRLTALPVAVALLLSGCVAPVATAPTDPEAAKRNAAVEPAEVAYVSKMDGDIVIPAVPLEKFPEQYRRQEVDYTTDQPPGSIIIHPGQKYLYFVTGKNRAIRYGISVGKSGFEWAGEAVVSQTKNWPTWTPPKEMIARSPKLEKWKDGQPGGPTNPLGARAIYLLSNGRDYGYRIHGTPDWWSIGRNASSGCIRMVQQDIIDLNQRVSKGANVLVLNADGSMPKGLKIPTPPKPKKVAKPKMTPIPKLEEPEIKTVSYQPEAKVEVQAEETTPEVATPTTTNLIVPTIPEVPRPSVPAEPAQ</sequence>
<dbReference type="GO" id="GO:0071555">
    <property type="term" value="P:cell wall organization"/>
    <property type="evidence" value="ECO:0007669"/>
    <property type="project" value="UniProtKB-UniRule"/>
</dbReference>
<keyword evidence="3" id="KW-0328">Glycosyltransferase</keyword>
<accession>A0A4P8EDB1</accession>
<dbReference type="PANTHER" id="PTHR30582:SF24">
    <property type="entry name" value="L,D-TRANSPEPTIDASE ERFK_SRFK-RELATED"/>
    <property type="match status" value="1"/>
</dbReference>
<keyword evidence="6 9" id="KW-0133">Cell shape</keyword>
<dbReference type="PROSITE" id="PS52029">
    <property type="entry name" value="LD_TPASE"/>
    <property type="match status" value="1"/>
</dbReference>
<dbReference type="GO" id="GO:0005576">
    <property type="term" value="C:extracellular region"/>
    <property type="evidence" value="ECO:0007669"/>
    <property type="project" value="TreeGrafter"/>
</dbReference>
<protein>
    <submittedName>
        <fullName evidence="13">L,D-transpeptidase</fullName>
    </submittedName>
</protein>
<dbReference type="GO" id="GO:0008360">
    <property type="term" value="P:regulation of cell shape"/>
    <property type="evidence" value="ECO:0007669"/>
    <property type="project" value="UniProtKB-UniRule"/>
</dbReference>
<gene>
    <name evidence="13" type="ORF">EOK75_03335</name>
</gene>
<dbReference type="Gene3D" id="2.40.440.10">
    <property type="entry name" value="L,D-transpeptidase catalytic domain-like"/>
    <property type="match status" value="1"/>
</dbReference>
<evidence type="ECO:0000256" key="7">
    <source>
        <dbReference type="ARBA" id="ARBA00022984"/>
    </source>
</evidence>
<comment type="similarity">
    <text evidence="2">Belongs to the YkuD family.</text>
</comment>
<feature type="active site" description="Proton donor/acceptor" evidence="9">
    <location>
        <position position="183"/>
    </location>
</feature>
<feature type="signal peptide" evidence="11">
    <location>
        <begin position="1"/>
        <end position="31"/>
    </location>
</feature>
<dbReference type="CDD" id="cd16913">
    <property type="entry name" value="YkuD_like"/>
    <property type="match status" value="1"/>
</dbReference>
<feature type="active site" description="Nucleophile" evidence="9">
    <location>
        <position position="199"/>
    </location>
</feature>
<proteinExistence type="inferred from homology"/>
<evidence type="ECO:0000256" key="4">
    <source>
        <dbReference type="ARBA" id="ARBA00022679"/>
    </source>
</evidence>
<dbReference type="InterPro" id="IPR050979">
    <property type="entry name" value="LD-transpeptidase"/>
</dbReference>
<dbReference type="EMBL" id="CP039964">
    <property type="protein sequence ID" value="QCO54901.1"/>
    <property type="molecule type" value="Genomic_DNA"/>
</dbReference>
<evidence type="ECO:0000313" key="14">
    <source>
        <dbReference type="Proteomes" id="UP000298631"/>
    </source>
</evidence>
<dbReference type="Pfam" id="PF03734">
    <property type="entry name" value="YkuD"/>
    <property type="match status" value="1"/>
</dbReference>
<feature type="chain" id="PRO_5020391114" evidence="11">
    <location>
        <begin position="32"/>
        <end position="309"/>
    </location>
</feature>
<feature type="region of interest" description="Disordered" evidence="10">
    <location>
        <begin position="232"/>
        <end position="257"/>
    </location>
</feature>
<dbReference type="GO" id="GO:0018104">
    <property type="term" value="P:peptidoglycan-protein cross-linking"/>
    <property type="evidence" value="ECO:0007669"/>
    <property type="project" value="TreeGrafter"/>
</dbReference>
<keyword evidence="7 9" id="KW-0573">Peptidoglycan synthesis</keyword>
<evidence type="ECO:0000256" key="2">
    <source>
        <dbReference type="ARBA" id="ARBA00005992"/>
    </source>
</evidence>
<dbReference type="GO" id="GO:0071972">
    <property type="term" value="F:peptidoglycan L,D-transpeptidase activity"/>
    <property type="evidence" value="ECO:0007669"/>
    <property type="project" value="TreeGrafter"/>
</dbReference>
<evidence type="ECO:0000256" key="11">
    <source>
        <dbReference type="SAM" id="SignalP"/>
    </source>
</evidence>
<dbReference type="SUPFAM" id="SSF141523">
    <property type="entry name" value="L,D-transpeptidase catalytic domain-like"/>
    <property type="match status" value="1"/>
</dbReference>
<evidence type="ECO:0000256" key="8">
    <source>
        <dbReference type="ARBA" id="ARBA00023316"/>
    </source>
</evidence>
<evidence type="ECO:0000313" key="13">
    <source>
        <dbReference type="EMBL" id="QCO54901.1"/>
    </source>
</evidence>
<dbReference type="RefSeq" id="WP_137192568.1">
    <property type="nucleotide sequence ID" value="NZ_CP039964.1"/>
</dbReference>
<dbReference type="KEGG" id="pseb:EOK75_03335"/>
<dbReference type="PROSITE" id="PS51257">
    <property type="entry name" value="PROKAR_LIPOPROTEIN"/>
    <property type="match status" value="1"/>
</dbReference>
<organism evidence="13 14">
    <name type="scientific">Pseudorhodobacter turbinis</name>
    <dbReference type="NCBI Taxonomy" id="2500533"/>
    <lineage>
        <taxon>Bacteria</taxon>
        <taxon>Pseudomonadati</taxon>
        <taxon>Pseudomonadota</taxon>
        <taxon>Alphaproteobacteria</taxon>
        <taxon>Rhodobacterales</taxon>
        <taxon>Paracoccaceae</taxon>
        <taxon>Pseudorhodobacter</taxon>
    </lineage>
</organism>
<evidence type="ECO:0000256" key="5">
    <source>
        <dbReference type="ARBA" id="ARBA00022801"/>
    </source>
</evidence>
<dbReference type="UniPathway" id="UPA00219"/>
<evidence type="ECO:0000256" key="1">
    <source>
        <dbReference type="ARBA" id="ARBA00004752"/>
    </source>
</evidence>
<name>A0A4P8EDB1_9RHOB</name>
<evidence type="ECO:0000256" key="6">
    <source>
        <dbReference type="ARBA" id="ARBA00022960"/>
    </source>
</evidence>
<dbReference type="AlphaFoldDB" id="A0A4P8EDB1"/>
<evidence type="ECO:0000259" key="12">
    <source>
        <dbReference type="PROSITE" id="PS52029"/>
    </source>
</evidence>